<evidence type="ECO:0000313" key="2">
    <source>
        <dbReference type="EMBL" id="OAE27460.1"/>
    </source>
</evidence>
<reference evidence="2" key="1">
    <citation type="submission" date="2016-03" db="EMBL/GenBank/DDBJ databases">
        <title>Mechanisms controlling the formation of the plant cell surface in tip-growing cells are functionally conserved among land plants.</title>
        <authorList>
            <person name="Honkanen S."/>
            <person name="Jones V.A."/>
            <person name="Morieri G."/>
            <person name="Champion C."/>
            <person name="Hetherington A.J."/>
            <person name="Kelly S."/>
            <person name="Saint-Marcoux D."/>
            <person name="Proust H."/>
            <person name="Prescott H."/>
            <person name="Dolan L."/>
        </authorList>
    </citation>
    <scope>NUCLEOTIDE SEQUENCE [LARGE SCALE GENOMIC DNA]</scope>
    <source>
        <tissue evidence="2">Whole gametophyte</tissue>
    </source>
</reference>
<dbReference type="EMBL" id="LVLJ01001899">
    <property type="protein sequence ID" value="OAE27460.1"/>
    <property type="molecule type" value="Genomic_DNA"/>
</dbReference>
<feature type="region of interest" description="Disordered" evidence="1">
    <location>
        <begin position="91"/>
        <end position="120"/>
    </location>
</feature>
<keyword evidence="3" id="KW-1185">Reference proteome</keyword>
<accession>A0A176W344</accession>
<dbReference type="AlphaFoldDB" id="A0A176W344"/>
<organism evidence="2 3">
    <name type="scientific">Marchantia polymorpha subsp. ruderalis</name>
    <dbReference type="NCBI Taxonomy" id="1480154"/>
    <lineage>
        <taxon>Eukaryota</taxon>
        <taxon>Viridiplantae</taxon>
        <taxon>Streptophyta</taxon>
        <taxon>Embryophyta</taxon>
        <taxon>Marchantiophyta</taxon>
        <taxon>Marchantiopsida</taxon>
        <taxon>Marchantiidae</taxon>
        <taxon>Marchantiales</taxon>
        <taxon>Marchantiaceae</taxon>
        <taxon>Marchantia</taxon>
    </lineage>
</organism>
<protein>
    <submittedName>
        <fullName evidence="2">Uncharacterized protein</fullName>
    </submittedName>
</protein>
<evidence type="ECO:0000313" key="3">
    <source>
        <dbReference type="Proteomes" id="UP000077202"/>
    </source>
</evidence>
<gene>
    <name evidence="2" type="ORF">AXG93_3911s1420</name>
</gene>
<proteinExistence type="predicted"/>
<comment type="caution">
    <text evidence="2">The sequence shown here is derived from an EMBL/GenBank/DDBJ whole genome shotgun (WGS) entry which is preliminary data.</text>
</comment>
<dbReference type="Proteomes" id="UP000077202">
    <property type="component" value="Unassembled WGS sequence"/>
</dbReference>
<sequence>MCFSGQNKERDSRVVGFARDGLFEHLSMEVVDGNHQRRRQHAIAYFTNRTNVELNTRGSVGSRANNELNRRAAAIHDTCVSIVKSLMTARFGDTRKEGRKEGLSFTSDPPGPCPNRRWAQ</sequence>
<evidence type="ECO:0000256" key="1">
    <source>
        <dbReference type="SAM" id="MobiDB-lite"/>
    </source>
</evidence>
<feature type="compositionally biased region" description="Basic and acidic residues" evidence="1">
    <location>
        <begin position="92"/>
        <end position="102"/>
    </location>
</feature>
<name>A0A176W344_MARPO</name>